<name>A0AAD9QQV8_ACRCE</name>
<dbReference type="EMBL" id="JARQWQ010000019">
    <property type="protein sequence ID" value="KAK2565706.1"/>
    <property type="molecule type" value="Genomic_DNA"/>
</dbReference>
<evidence type="ECO:0000313" key="2">
    <source>
        <dbReference type="Proteomes" id="UP001249851"/>
    </source>
</evidence>
<gene>
    <name evidence="1" type="ORF">P5673_010882</name>
</gene>
<reference evidence="1" key="1">
    <citation type="journal article" date="2023" name="G3 (Bethesda)">
        <title>Whole genome assembly and annotation of the endangered Caribbean coral Acropora cervicornis.</title>
        <authorList>
            <person name="Selwyn J.D."/>
            <person name="Vollmer S.V."/>
        </authorList>
    </citation>
    <scope>NUCLEOTIDE SEQUENCE</scope>
    <source>
        <strain evidence="1">K2</strain>
    </source>
</reference>
<dbReference type="AlphaFoldDB" id="A0AAD9QQV8"/>
<evidence type="ECO:0000313" key="1">
    <source>
        <dbReference type="EMBL" id="KAK2565706.1"/>
    </source>
</evidence>
<protein>
    <submittedName>
        <fullName evidence="1">Uncharacterized protein</fullName>
    </submittedName>
</protein>
<proteinExistence type="predicted"/>
<organism evidence="1 2">
    <name type="scientific">Acropora cervicornis</name>
    <name type="common">Staghorn coral</name>
    <dbReference type="NCBI Taxonomy" id="6130"/>
    <lineage>
        <taxon>Eukaryota</taxon>
        <taxon>Metazoa</taxon>
        <taxon>Cnidaria</taxon>
        <taxon>Anthozoa</taxon>
        <taxon>Hexacorallia</taxon>
        <taxon>Scleractinia</taxon>
        <taxon>Astrocoeniina</taxon>
        <taxon>Acroporidae</taxon>
        <taxon>Acropora</taxon>
    </lineage>
</organism>
<accession>A0AAD9QQV8</accession>
<sequence length="179" mass="20107">MDGKHIVIQPPPNSGSHYYNYKHTHSIILMAIAGPDYECLYADMGGCQMECLPHADTELPHVFVGDDVDAFTLKLHMMKLYFQNGLSADRRVYNHSSSSRGVYCPAGTVDPESRDGELIYGLWRQDSAAQSLLPLTVPKTGHNATTEAKLVRETFKEYFCNEGAIAWQWEACLQHSFGY</sequence>
<reference evidence="1" key="2">
    <citation type="journal article" date="2023" name="Science">
        <title>Genomic signatures of disease resistance in endangered staghorn corals.</title>
        <authorList>
            <person name="Vollmer S.V."/>
            <person name="Selwyn J.D."/>
            <person name="Despard B.A."/>
            <person name="Roesel C.L."/>
        </authorList>
    </citation>
    <scope>NUCLEOTIDE SEQUENCE</scope>
    <source>
        <strain evidence="1">K2</strain>
    </source>
</reference>
<comment type="caution">
    <text evidence="1">The sequence shown here is derived from an EMBL/GenBank/DDBJ whole genome shotgun (WGS) entry which is preliminary data.</text>
</comment>
<dbReference type="Proteomes" id="UP001249851">
    <property type="component" value="Unassembled WGS sequence"/>
</dbReference>
<keyword evidence="2" id="KW-1185">Reference proteome</keyword>